<protein>
    <submittedName>
        <fullName evidence="3">Uncharacterized protein</fullName>
    </submittedName>
</protein>
<dbReference type="Proteomes" id="UP000887540">
    <property type="component" value="Unplaced"/>
</dbReference>
<accession>A0A914CBR3</accession>
<name>A0A914CBR3_9BILA</name>
<feature type="signal peptide" evidence="1">
    <location>
        <begin position="1"/>
        <end position="21"/>
    </location>
</feature>
<organism evidence="2 3">
    <name type="scientific">Acrobeloides nanus</name>
    <dbReference type="NCBI Taxonomy" id="290746"/>
    <lineage>
        <taxon>Eukaryota</taxon>
        <taxon>Metazoa</taxon>
        <taxon>Ecdysozoa</taxon>
        <taxon>Nematoda</taxon>
        <taxon>Chromadorea</taxon>
        <taxon>Rhabditida</taxon>
        <taxon>Tylenchina</taxon>
        <taxon>Cephalobomorpha</taxon>
        <taxon>Cephaloboidea</taxon>
        <taxon>Cephalobidae</taxon>
        <taxon>Acrobeloides</taxon>
    </lineage>
</organism>
<keyword evidence="2" id="KW-1185">Reference proteome</keyword>
<dbReference type="WBParaSite" id="ACRNAN_Path_780.g2941.t1">
    <property type="protein sequence ID" value="ACRNAN_Path_780.g2941.t1"/>
    <property type="gene ID" value="ACRNAN_Path_780.g2941"/>
</dbReference>
<proteinExistence type="predicted"/>
<evidence type="ECO:0000313" key="3">
    <source>
        <dbReference type="WBParaSite" id="ACRNAN_Path_780.g2941.t1"/>
    </source>
</evidence>
<evidence type="ECO:0000313" key="2">
    <source>
        <dbReference type="Proteomes" id="UP000887540"/>
    </source>
</evidence>
<sequence>MLNNQALAVSLLVVFLYEIRGKEIRARYPNTIIHLFEPAQQSGMRPPNRIFLRPNVFGPSKVIEGSAYVPNEMATFTGKLVTQKVETFHWKPEKSKIFTNFYINSNKKP</sequence>
<dbReference type="AlphaFoldDB" id="A0A914CBR3"/>
<evidence type="ECO:0000256" key="1">
    <source>
        <dbReference type="SAM" id="SignalP"/>
    </source>
</evidence>
<reference evidence="3" key="1">
    <citation type="submission" date="2022-11" db="UniProtKB">
        <authorList>
            <consortium name="WormBaseParasite"/>
        </authorList>
    </citation>
    <scope>IDENTIFICATION</scope>
</reference>
<feature type="chain" id="PRO_5037088554" evidence="1">
    <location>
        <begin position="22"/>
        <end position="109"/>
    </location>
</feature>
<keyword evidence="1" id="KW-0732">Signal</keyword>